<dbReference type="SUPFAM" id="SSF81548">
    <property type="entry name" value="Subunit XII of photosystem I reaction centre, PsaM"/>
    <property type="match status" value="1"/>
</dbReference>
<reference evidence="8 9" key="1">
    <citation type="submission" date="2018-04" db="EMBL/GenBank/DDBJ databases">
        <authorList>
            <person name="Go L.Y."/>
            <person name="Mitchell J.A."/>
        </authorList>
    </citation>
    <scope>NUCLEOTIDE SEQUENCE [LARGE SCALE GENOMIC DNA]</scope>
    <source>
        <strain evidence="8">ULC066bin1</strain>
    </source>
</reference>
<keyword evidence="1 7" id="KW-0602">Photosynthesis</keyword>
<evidence type="ECO:0000256" key="4">
    <source>
        <dbReference type="ARBA" id="ARBA00022989"/>
    </source>
</evidence>
<evidence type="ECO:0000313" key="9">
    <source>
        <dbReference type="Proteomes" id="UP000249467"/>
    </source>
</evidence>
<sequence>MNLSDGQVFTALLVALFPAVLAALLGSALSNS</sequence>
<dbReference type="NCBIfam" id="TIGR03053">
    <property type="entry name" value="PS_I_psaM"/>
    <property type="match status" value="1"/>
</dbReference>
<dbReference type="GO" id="GO:0009522">
    <property type="term" value="C:photosystem I"/>
    <property type="evidence" value="ECO:0007669"/>
    <property type="project" value="UniProtKB-KW"/>
</dbReference>
<evidence type="ECO:0000256" key="1">
    <source>
        <dbReference type="ARBA" id="ARBA00022531"/>
    </source>
</evidence>
<keyword evidence="2 7" id="KW-0812">Transmembrane</keyword>
<dbReference type="EMBL" id="QBML01000062">
    <property type="protein sequence ID" value="PZO35360.1"/>
    <property type="molecule type" value="Genomic_DNA"/>
</dbReference>
<name>A0A2W4VTT1_9CYAN</name>
<reference evidence="8 9" key="2">
    <citation type="submission" date="2018-06" db="EMBL/GenBank/DDBJ databases">
        <title>Metagenomic assembly of (sub)arctic Cyanobacteria and their associated microbiome from non-axenic cultures.</title>
        <authorList>
            <person name="Baurain D."/>
        </authorList>
    </citation>
    <scope>NUCLEOTIDE SEQUENCE [LARGE SCALE GENOMIC DNA]</scope>
    <source>
        <strain evidence="8">ULC066bin1</strain>
    </source>
</reference>
<dbReference type="GO" id="GO:0015979">
    <property type="term" value="P:photosynthesis"/>
    <property type="evidence" value="ECO:0007669"/>
    <property type="project" value="UniProtKB-UniRule"/>
</dbReference>
<evidence type="ECO:0000256" key="6">
    <source>
        <dbReference type="ARBA" id="ARBA00023136"/>
    </source>
</evidence>
<evidence type="ECO:0000313" key="8">
    <source>
        <dbReference type="EMBL" id="PZO35360.1"/>
    </source>
</evidence>
<comment type="similarity">
    <text evidence="7">Belongs to the PsaM family.</text>
</comment>
<comment type="subcellular location">
    <subcellularLocation>
        <location evidence="7">Cellular thylakoid membrane</location>
        <topology evidence="7">Single-pass membrane protein</topology>
    </subcellularLocation>
</comment>
<gene>
    <name evidence="7 8" type="primary">psaM</name>
    <name evidence="8" type="ORF">DCF19_24095</name>
</gene>
<evidence type="ECO:0000256" key="3">
    <source>
        <dbReference type="ARBA" id="ARBA00022836"/>
    </source>
</evidence>
<organism evidence="8 9">
    <name type="scientific">Pseudanabaena frigida</name>
    <dbReference type="NCBI Taxonomy" id="945775"/>
    <lineage>
        <taxon>Bacteria</taxon>
        <taxon>Bacillati</taxon>
        <taxon>Cyanobacteriota</taxon>
        <taxon>Cyanophyceae</taxon>
        <taxon>Pseudanabaenales</taxon>
        <taxon>Pseudanabaenaceae</taxon>
        <taxon>Pseudanabaena</taxon>
    </lineage>
</organism>
<comment type="caution">
    <text evidence="8">The sequence shown here is derived from an EMBL/GenBank/DDBJ whole genome shotgun (WGS) entry which is preliminary data.</text>
</comment>
<dbReference type="InterPro" id="IPR037279">
    <property type="entry name" value="PSI_PsaM_sf"/>
</dbReference>
<accession>A0A2W4VTT1</accession>
<protein>
    <recommendedName>
        <fullName evidence="7">Photosystem I reaction center subunit XII</fullName>
    </recommendedName>
    <alternativeName>
        <fullName evidence="7">PSI-M</fullName>
    </alternativeName>
</protein>
<dbReference type="Pfam" id="PF07465">
    <property type="entry name" value="PsaM"/>
    <property type="match status" value="1"/>
</dbReference>
<keyword evidence="4 7" id="KW-1133">Transmembrane helix</keyword>
<dbReference type="AlphaFoldDB" id="A0A2W4VTT1"/>
<dbReference type="Proteomes" id="UP000249467">
    <property type="component" value="Unassembled WGS sequence"/>
</dbReference>
<evidence type="ECO:0000256" key="2">
    <source>
        <dbReference type="ARBA" id="ARBA00022692"/>
    </source>
</evidence>
<dbReference type="HAMAP" id="MF_00828">
    <property type="entry name" value="PSI_PsaM"/>
    <property type="match status" value="1"/>
</dbReference>
<keyword evidence="5 7" id="KW-0793">Thylakoid</keyword>
<keyword evidence="6 7" id="KW-0472">Membrane</keyword>
<dbReference type="GO" id="GO:0031676">
    <property type="term" value="C:plasma membrane-derived thylakoid membrane"/>
    <property type="evidence" value="ECO:0007669"/>
    <property type="project" value="UniProtKB-SubCell"/>
</dbReference>
<evidence type="ECO:0000256" key="7">
    <source>
        <dbReference type="HAMAP-Rule" id="MF_00828"/>
    </source>
</evidence>
<dbReference type="InterPro" id="IPR010010">
    <property type="entry name" value="PSI_PsaM"/>
</dbReference>
<evidence type="ECO:0000256" key="5">
    <source>
        <dbReference type="ARBA" id="ARBA00023078"/>
    </source>
</evidence>
<proteinExistence type="inferred from homology"/>
<keyword evidence="3 7" id="KW-0603">Photosystem I</keyword>